<dbReference type="PANTHER" id="PTHR30629">
    <property type="entry name" value="PROPHAGE INTEGRASE"/>
    <property type="match status" value="1"/>
</dbReference>
<gene>
    <name evidence="6" type="ORF">RJ45_04555</name>
</gene>
<organism evidence="6 7">
    <name type="scientific">Photobacterium gaetbulicola</name>
    <dbReference type="NCBI Taxonomy" id="1295392"/>
    <lineage>
        <taxon>Bacteria</taxon>
        <taxon>Pseudomonadati</taxon>
        <taxon>Pseudomonadota</taxon>
        <taxon>Gammaproteobacteria</taxon>
        <taxon>Vibrionales</taxon>
        <taxon>Vibrionaceae</taxon>
        <taxon>Photobacterium</taxon>
    </lineage>
</organism>
<keyword evidence="2" id="KW-0229">DNA integration</keyword>
<dbReference type="PROSITE" id="PS51898">
    <property type="entry name" value="TYR_RECOMBINASE"/>
    <property type="match status" value="1"/>
</dbReference>
<dbReference type="InterPro" id="IPR010998">
    <property type="entry name" value="Integrase_recombinase_N"/>
</dbReference>
<dbReference type="GO" id="GO:0003677">
    <property type="term" value="F:DNA binding"/>
    <property type="evidence" value="ECO:0007669"/>
    <property type="project" value="UniProtKB-KW"/>
</dbReference>
<dbReference type="Pfam" id="PF00589">
    <property type="entry name" value="Phage_integrase"/>
    <property type="match status" value="1"/>
</dbReference>
<reference evidence="6 7" key="1">
    <citation type="submission" date="2014-12" db="EMBL/GenBank/DDBJ databases">
        <title>Genome sequencing of Photobacterium gaetbulicola AD005a.</title>
        <authorList>
            <person name="Adrian T.G.S."/>
            <person name="Chan K.G."/>
        </authorList>
    </citation>
    <scope>NUCLEOTIDE SEQUENCE [LARGE SCALE GENOMIC DNA]</scope>
    <source>
        <strain evidence="6 7">AD005a</strain>
    </source>
</reference>
<evidence type="ECO:0000256" key="3">
    <source>
        <dbReference type="ARBA" id="ARBA00023125"/>
    </source>
</evidence>
<evidence type="ECO:0000256" key="2">
    <source>
        <dbReference type="ARBA" id="ARBA00022908"/>
    </source>
</evidence>
<sequence length="404" mass="46833">MGKLYDTHLKAKFGKPQDKVVTLTDGDGLGARVSKLGKIRWQFRYKINGANKRVDLGDYPELSLVAARKRAAQCRQWWQEGHDPKHMLAMAREANLAPVTVQQALEYWLVEYADKNRKNSDKHRAQFNKHIYPYIGSYPLEQTLTRHWVECFDRISNGIPGKQRPAPKAAGYVLQNAKQALRFCRVRQYAFSRELDDLTTTDVGERQAKRDRVLSDVELVDVWELCHSKKLMPYYRNMFYLLMVFGARTQEIRLSQWQEWDFDSMLWTVPVMNSKTAEKIVRPIPQALKDWLLTLKGEANKSNYILGELKRPEAVSSYGGLMWKRLDHIEKWTLHDLRRTMATKLNDLGVLPHVVEKLLGHSLGGVMAVYNHSQYLGEKEHALKLWVEHLQLLSNPPANVVLLK</sequence>
<dbReference type="GO" id="GO:0006310">
    <property type="term" value="P:DNA recombination"/>
    <property type="evidence" value="ECO:0007669"/>
    <property type="project" value="UniProtKB-KW"/>
</dbReference>
<evidence type="ECO:0000259" key="5">
    <source>
        <dbReference type="PROSITE" id="PS51898"/>
    </source>
</evidence>
<dbReference type="InterPro" id="IPR025166">
    <property type="entry name" value="Integrase_DNA_bind_dom"/>
</dbReference>
<evidence type="ECO:0000256" key="1">
    <source>
        <dbReference type="ARBA" id="ARBA00008857"/>
    </source>
</evidence>
<dbReference type="CDD" id="cd00801">
    <property type="entry name" value="INT_P4_C"/>
    <property type="match status" value="1"/>
</dbReference>
<proteinExistence type="inferred from homology"/>
<dbReference type="Proteomes" id="UP000031278">
    <property type="component" value="Unassembled WGS sequence"/>
</dbReference>
<comment type="similarity">
    <text evidence="1">Belongs to the 'phage' integrase family.</text>
</comment>
<dbReference type="EMBL" id="JWLZ01000046">
    <property type="protein sequence ID" value="KHT64793.1"/>
    <property type="molecule type" value="Genomic_DNA"/>
</dbReference>
<dbReference type="InterPro" id="IPR050808">
    <property type="entry name" value="Phage_Integrase"/>
</dbReference>
<evidence type="ECO:0000313" key="6">
    <source>
        <dbReference type="EMBL" id="KHT64793.1"/>
    </source>
</evidence>
<dbReference type="Gene3D" id="3.30.160.390">
    <property type="entry name" value="Integrase, DNA-binding domain"/>
    <property type="match status" value="1"/>
</dbReference>
<evidence type="ECO:0000313" key="7">
    <source>
        <dbReference type="Proteomes" id="UP000031278"/>
    </source>
</evidence>
<dbReference type="AlphaFoldDB" id="A0A0B9G7Z2"/>
<dbReference type="GO" id="GO:0015074">
    <property type="term" value="P:DNA integration"/>
    <property type="evidence" value="ECO:0007669"/>
    <property type="project" value="UniProtKB-KW"/>
</dbReference>
<dbReference type="Pfam" id="PF13356">
    <property type="entry name" value="Arm-DNA-bind_3"/>
    <property type="match status" value="1"/>
</dbReference>
<comment type="caution">
    <text evidence="6">The sequence shown here is derived from an EMBL/GenBank/DDBJ whole genome shotgun (WGS) entry which is preliminary data.</text>
</comment>
<dbReference type="RefSeq" id="WP_039458731.1">
    <property type="nucleotide sequence ID" value="NZ_JWLZ01000046.1"/>
</dbReference>
<dbReference type="PANTHER" id="PTHR30629:SF2">
    <property type="entry name" value="PROPHAGE INTEGRASE INTS-RELATED"/>
    <property type="match status" value="1"/>
</dbReference>
<name>A0A0B9G7Z2_9GAMM</name>
<keyword evidence="4" id="KW-0233">DNA recombination</keyword>
<dbReference type="Gene3D" id="1.10.150.130">
    <property type="match status" value="1"/>
</dbReference>
<evidence type="ECO:0000256" key="4">
    <source>
        <dbReference type="ARBA" id="ARBA00023172"/>
    </source>
</evidence>
<keyword evidence="3" id="KW-0238">DNA-binding</keyword>
<accession>A0A0B9G7Z2</accession>
<dbReference type="InterPro" id="IPR013762">
    <property type="entry name" value="Integrase-like_cat_sf"/>
</dbReference>
<dbReference type="InterPro" id="IPR011010">
    <property type="entry name" value="DNA_brk_join_enz"/>
</dbReference>
<dbReference type="Gene3D" id="1.10.443.10">
    <property type="entry name" value="Intergrase catalytic core"/>
    <property type="match status" value="1"/>
</dbReference>
<dbReference type="InterPro" id="IPR002104">
    <property type="entry name" value="Integrase_catalytic"/>
</dbReference>
<dbReference type="InterPro" id="IPR038488">
    <property type="entry name" value="Integrase_DNA-bd_sf"/>
</dbReference>
<feature type="domain" description="Tyr recombinase" evidence="5">
    <location>
        <begin position="209"/>
        <end position="383"/>
    </location>
</feature>
<dbReference type="SUPFAM" id="SSF56349">
    <property type="entry name" value="DNA breaking-rejoining enzymes"/>
    <property type="match status" value="1"/>
</dbReference>
<protein>
    <submittedName>
        <fullName evidence="6">Integrase</fullName>
    </submittedName>
</protein>